<feature type="transmembrane region" description="Helical" evidence="7">
    <location>
        <begin position="160"/>
        <end position="176"/>
    </location>
</feature>
<dbReference type="InterPro" id="IPR011527">
    <property type="entry name" value="ABC1_TM_dom"/>
</dbReference>
<evidence type="ECO:0000256" key="3">
    <source>
        <dbReference type="ARBA" id="ARBA00022741"/>
    </source>
</evidence>
<feature type="transmembrane region" description="Helical" evidence="7">
    <location>
        <begin position="247"/>
        <end position="268"/>
    </location>
</feature>
<evidence type="ECO:0000256" key="1">
    <source>
        <dbReference type="ARBA" id="ARBA00004651"/>
    </source>
</evidence>
<dbReference type="Pfam" id="PF00005">
    <property type="entry name" value="ABC_tran"/>
    <property type="match status" value="1"/>
</dbReference>
<dbReference type="InterPro" id="IPR003593">
    <property type="entry name" value="AAA+_ATPase"/>
</dbReference>
<dbReference type="Pfam" id="PF00664">
    <property type="entry name" value="ABC_membrane"/>
    <property type="match status" value="1"/>
</dbReference>
<evidence type="ECO:0000256" key="2">
    <source>
        <dbReference type="ARBA" id="ARBA00022692"/>
    </source>
</evidence>
<dbReference type="Proteomes" id="UP000629025">
    <property type="component" value="Unassembled WGS sequence"/>
</dbReference>
<organism evidence="10 11">
    <name type="scientific">Marinobacterium zhoushanense</name>
    <dbReference type="NCBI Taxonomy" id="1679163"/>
    <lineage>
        <taxon>Bacteria</taxon>
        <taxon>Pseudomonadati</taxon>
        <taxon>Pseudomonadota</taxon>
        <taxon>Gammaproteobacteria</taxon>
        <taxon>Oceanospirillales</taxon>
        <taxon>Oceanospirillaceae</taxon>
        <taxon>Marinobacterium</taxon>
    </lineage>
</organism>
<dbReference type="InterPro" id="IPR039421">
    <property type="entry name" value="Type_1_exporter"/>
</dbReference>
<dbReference type="InterPro" id="IPR003439">
    <property type="entry name" value="ABC_transporter-like_ATP-bd"/>
</dbReference>
<keyword evidence="4" id="KW-0067">ATP-binding</keyword>
<dbReference type="InterPro" id="IPR017871">
    <property type="entry name" value="ABC_transporter-like_CS"/>
</dbReference>
<comment type="caution">
    <text evidence="10">The sequence shown here is derived from an EMBL/GenBank/DDBJ whole genome shotgun (WGS) entry which is preliminary data.</text>
</comment>
<dbReference type="Gene3D" id="3.40.50.300">
    <property type="entry name" value="P-loop containing nucleotide triphosphate hydrolases"/>
    <property type="match status" value="1"/>
</dbReference>
<comment type="subcellular location">
    <subcellularLocation>
        <location evidence="1">Cell membrane</location>
        <topology evidence="1">Multi-pass membrane protein</topology>
    </subcellularLocation>
</comment>
<dbReference type="InterPro" id="IPR027417">
    <property type="entry name" value="P-loop_NTPase"/>
</dbReference>
<dbReference type="Gene3D" id="1.20.1560.10">
    <property type="entry name" value="ABC transporter type 1, transmembrane domain"/>
    <property type="match status" value="1"/>
</dbReference>
<keyword evidence="6 7" id="KW-0472">Membrane</keyword>
<keyword evidence="5 7" id="KW-1133">Transmembrane helix</keyword>
<dbReference type="SUPFAM" id="SSF52540">
    <property type="entry name" value="P-loop containing nucleoside triphosphate hydrolases"/>
    <property type="match status" value="1"/>
</dbReference>
<proteinExistence type="predicted"/>
<dbReference type="PROSITE" id="PS00211">
    <property type="entry name" value="ABC_TRANSPORTER_1"/>
    <property type="match status" value="1"/>
</dbReference>
<dbReference type="PROSITE" id="PS50929">
    <property type="entry name" value="ABC_TM1F"/>
    <property type="match status" value="1"/>
</dbReference>
<evidence type="ECO:0000256" key="5">
    <source>
        <dbReference type="ARBA" id="ARBA00022989"/>
    </source>
</evidence>
<sequence>MRLFLRLGWFFRDHKATYTAALLMLTVVAALNMIIPWLVAQAVDRLVATPDQPERTYTLLILLAAGALIIYLMRVGWRLMLFGTSYRLGHHLRKAFYARLAAQGQAFYSRHNTGDLMARATNDIDAIEVAAGEGILSGFDGALTFVLVLVMMFAVIDWRLTLVALIPFPLMGYYFYRISNRIHHQFHDALEAFSGLNDMTQESMTGIRLIRSMGLEEVQSNEFNLLSNRAADINYQVARSEAMYEPVVFLSLAGAMLLTLSYGAWLIVHTELSVGELTGFTLYLVQLIWPMFAFGWLLNIVERGSAALKRVENLLETPDSVPDNGSLTPQSVQISVDNLSFHHLEEQTETLSQIGFDLGAGQRLGIAGPTGAGKTTLIQLLMRYWELDDTQMILLDGQPLRAYRLEMLRRAFAYVPQDPFLFSLSVGENIALYRPDATMDEIRRAASLAAIGDEIEHFPEGYDTPVGERGIALSGGQRQRLAIARAILTQAPVLILDDALSAVDSRTEQQILQRLQQEMRNRTTIIISHRLSTLRQCDNILVLAHGELIESGPHDALLSRDGWYARMWTYQQLEADFDDAAG</sequence>
<dbReference type="EMBL" id="BMIJ01000003">
    <property type="protein sequence ID" value="GGB93326.1"/>
    <property type="molecule type" value="Genomic_DNA"/>
</dbReference>
<evidence type="ECO:0000256" key="7">
    <source>
        <dbReference type="SAM" id="Phobius"/>
    </source>
</evidence>
<evidence type="ECO:0000313" key="11">
    <source>
        <dbReference type="Proteomes" id="UP000629025"/>
    </source>
</evidence>
<evidence type="ECO:0000256" key="4">
    <source>
        <dbReference type="ARBA" id="ARBA00022840"/>
    </source>
</evidence>
<protein>
    <submittedName>
        <fullName evidence="10">Multidrug ABC transporter permease/ATP-binding protein</fullName>
    </submittedName>
</protein>
<feature type="transmembrane region" description="Helical" evidence="7">
    <location>
        <begin position="135"/>
        <end position="154"/>
    </location>
</feature>
<feature type="transmembrane region" description="Helical" evidence="7">
    <location>
        <begin position="59"/>
        <end position="77"/>
    </location>
</feature>
<feature type="transmembrane region" description="Helical" evidence="7">
    <location>
        <begin position="20"/>
        <end position="39"/>
    </location>
</feature>
<dbReference type="InterPro" id="IPR036640">
    <property type="entry name" value="ABC1_TM_sf"/>
</dbReference>
<keyword evidence="2 7" id="KW-0812">Transmembrane</keyword>
<evidence type="ECO:0000259" key="9">
    <source>
        <dbReference type="PROSITE" id="PS50929"/>
    </source>
</evidence>
<evidence type="ECO:0000256" key="6">
    <source>
        <dbReference type="ARBA" id="ARBA00023136"/>
    </source>
</evidence>
<dbReference type="PROSITE" id="PS50893">
    <property type="entry name" value="ABC_TRANSPORTER_2"/>
    <property type="match status" value="1"/>
</dbReference>
<feature type="transmembrane region" description="Helical" evidence="7">
    <location>
        <begin position="280"/>
        <end position="301"/>
    </location>
</feature>
<evidence type="ECO:0000259" key="8">
    <source>
        <dbReference type="PROSITE" id="PS50893"/>
    </source>
</evidence>
<evidence type="ECO:0000313" key="10">
    <source>
        <dbReference type="EMBL" id="GGB93326.1"/>
    </source>
</evidence>
<dbReference type="SMART" id="SM00382">
    <property type="entry name" value="AAA"/>
    <property type="match status" value="1"/>
</dbReference>
<feature type="domain" description="ABC transmembrane type-1" evidence="9">
    <location>
        <begin position="20"/>
        <end position="303"/>
    </location>
</feature>
<dbReference type="RefSeq" id="WP_188747655.1">
    <property type="nucleotide sequence ID" value="NZ_BMIJ01000003.1"/>
</dbReference>
<accession>A0ABQ1KG41</accession>
<reference evidence="11" key="1">
    <citation type="journal article" date="2019" name="Int. J. Syst. Evol. Microbiol.">
        <title>The Global Catalogue of Microorganisms (GCM) 10K type strain sequencing project: providing services to taxonomists for standard genome sequencing and annotation.</title>
        <authorList>
            <consortium name="The Broad Institute Genomics Platform"/>
            <consortium name="The Broad Institute Genome Sequencing Center for Infectious Disease"/>
            <person name="Wu L."/>
            <person name="Ma J."/>
        </authorList>
    </citation>
    <scope>NUCLEOTIDE SEQUENCE [LARGE SCALE GENOMIC DNA]</scope>
    <source>
        <strain evidence="11">CGMCC 1.15341</strain>
    </source>
</reference>
<name>A0ABQ1KG41_9GAMM</name>
<dbReference type="SUPFAM" id="SSF90123">
    <property type="entry name" value="ABC transporter transmembrane region"/>
    <property type="match status" value="1"/>
</dbReference>
<gene>
    <name evidence="10" type="primary">mdl</name>
    <name evidence="10" type="ORF">GCM10011352_19240</name>
</gene>
<keyword evidence="11" id="KW-1185">Reference proteome</keyword>
<dbReference type="PANTHER" id="PTHR43394">
    <property type="entry name" value="ATP-DEPENDENT PERMEASE MDL1, MITOCHONDRIAL"/>
    <property type="match status" value="1"/>
</dbReference>
<feature type="domain" description="ABC transporter" evidence="8">
    <location>
        <begin position="334"/>
        <end position="570"/>
    </location>
</feature>
<dbReference type="CDD" id="cd18541">
    <property type="entry name" value="ABC_6TM_TmrB_like"/>
    <property type="match status" value="1"/>
</dbReference>
<dbReference type="PANTHER" id="PTHR43394:SF1">
    <property type="entry name" value="ATP-BINDING CASSETTE SUB-FAMILY B MEMBER 10, MITOCHONDRIAL"/>
    <property type="match status" value="1"/>
</dbReference>
<keyword evidence="3" id="KW-0547">Nucleotide-binding</keyword>